<sequence length="88" mass="9558">MADDEFETAFKQLGAAVDVFAGPIEKSPLAQSAVHIERQDGADYVLVNRDVFEAVEAKAAAWDEAHRDGDAEVSAEAELLGMLSERKH</sequence>
<dbReference type="RefSeq" id="WP_085837288.1">
    <property type="nucleotide sequence ID" value="NZ_FWFS01000009.1"/>
</dbReference>
<evidence type="ECO:0000313" key="1">
    <source>
        <dbReference type="EMBL" id="SLN57902.1"/>
    </source>
</evidence>
<gene>
    <name evidence="1" type="ORF">AQS8620_02585</name>
</gene>
<keyword evidence="2" id="KW-1185">Reference proteome</keyword>
<dbReference type="Proteomes" id="UP000193862">
    <property type="component" value="Unassembled WGS sequence"/>
</dbReference>
<accession>A0A1Y5T7W9</accession>
<dbReference type="OrthoDB" id="9996316at2"/>
<name>A0A1Y5T7W9_9RHOB</name>
<evidence type="ECO:0000313" key="2">
    <source>
        <dbReference type="Proteomes" id="UP000193862"/>
    </source>
</evidence>
<reference evidence="1 2" key="1">
    <citation type="submission" date="2017-03" db="EMBL/GenBank/DDBJ databases">
        <authorList>
            <person name="Afonso C.L."/>
            <person name="Miller P.J."/>
            <person name="Scott M.A."/>
            <person name="Spackman E."/>
            <person name="Goraichik I."/>
            <person name="Dimitrov K.M."/>
            <person name="Suarez D.L."/>
            <person name="Swayne D.E."/>
        </authorList>
    </citation>
    <scope>NUCLEOTIDE SEQUENCE [LARGE SCALE GENOMIC DNA]</scope>
    <source>
        <strain evidence="1 2">CECT 8620</strain>
    </source>
</reference>
<dbReference type="EMBL" id="FWFS01000009">
    <property type="protein sequence ID" value="SLN57902.1"/>
    <property type="molecule type" value="Genomic_DNA"/>
</dbReference>
<organism evidence="1 2">
    <name type="scientific">Aquimixticola soesokkakensis</name>
    <dbReference type="NCBI Taxonomy" id="1519096"/>
    <lineage>
        <taxon>Bacteria</taxon>
        <taxon>Pseudomonadati</taxon>
        <taxon>Pseudomonadota</taxon>
        <taxon>Alphaproteobacteria</taxon>
        <taxon>Rhodobacterales</taxon>
        <taxon>Paracoccaceae</taxon>
        <taxon>Aquimixticola</taxon>
    </lineage>
</organism>
<proteinExistence type="predicted"/>
<protein>
    <submittedName>
        <fullName evidence="1">Uncharacterized protein</fullName>
    </submittedName>
</protein>
<dbReference type="AlphaFoldDB" id="A0A1Y5T7W9"/>